<dbReference type="RefSeq" id="WP_106093988.1">
    <property type="nucleotide sequence ID" value="NZ_PVNL01000135.1"/>
</dbReference>
<feature type="transmembrane region" description="Helical" evidence="1">
    <location>
        <begin position="400"/>
        <end position="424"/>
    </location>
</feature>
<keyword evidence="1" id="KW-1133">Transmembrane helix</keyword>
<feature type="transmembrane region" description="Helical" evidence="1">
    <location>
        <begin position="169"/>
        <end position="188"/>
    </location>
</feature>
<protein>
    <recommendedName>
        <fullName evidence="4">Glycosyltransferase RgtA/B/C/D-like domain-containing protein</fullName>
    </recommendedName>
</protein>
<dbReference type="EMBL" id="PVNL01000135">
    <property type="protein sequence ID" value="PRP96393.1"/>
    <property type="molecule type" value="Genomic_DNA"/>
</dbReference>
<dbReference type="OrthoDB" id="5512260at2"/>
<accession>A0A2S9XU69</accession>
<evidence type="ECO:0000313" key="2">
    <source>
        <dbReference type="EMBL" id="PRP96393.1"/>
    </source>
</evidence>
<sequence length="655" mass="71881">MLPAVPLAREPLARDERRRWLIALLLVAIAAIAVRWPAVEIGPLSDDYMQDAMINGSYPGEHYVPFDLYAFARSGASVVPHVEQGTLPWFVEADFHGAVLRPLSSLLLWLDHVIAPNAVRLWHVHSLLWFAASIFGFGLCVRRMLPRWPAALAVLLYACEAAFDSPLGWLANRCVLVCATLGFAAIWAHIEWRQPDPDTPGWLRRHGPIIELALMSLSLAAGEYGLGVVVYVAAWELLAGPRVATSTTRAWLRDRGRALVPAIVPVFVYLTCHKLLGYGTIGADVYADPINSPRAWFGWVQLRLPKLATGALWAVPASTIEVFRHPGAQWWNELWPSDTPTGYHQSHANFGRVGVAVAAVGLVLARFGLRDDERRTLRAVLLGAALGLLPISVAPAHSRLLVVAQLGACVAVSLIMFGCARLLLGRGRAAKLVVQRVLGVALLPIAAVMLWLHTVEDLKWTRRYLVHLDGMQASNAAAFTEGDLLDQELAGRDVIVMNGPSQSVGMYGPFVLHVHGMPEPNSWRSLALGGDYPIWVFRPSDKVLELAAIRGAWLLTAGELFFRRSDHSLAAGSTFDYPTMDVEVLADDGGGNPTRLRFSFTRSLDDPSFLFLISTRQGLMRWDIPPVEGSQTVPRPALPYVGNREVLFGDGRGPK</sequence>
<evidence type="ECO:0000256" key="1">
    <source>
        <dbReference type="SAM" id="Phobius"/>
    </source>
</evidence>
<feature type="transmembrane region" description="Helical" evidence="1">
    <location>
        <begin position="350"/>
        <end position="369"/>
    </location>
</feature>
<evidence type="ECO:0008006" key="4">
    <source>
        <dbReference type="Google" id="ProtNLM"/>
    </source>
</evidence>
<organism evidence="2 3">
    <name type="scientific">Enhygromyxa salina</name>
    <dbReference type="NCBI Taxonomy" id="215803"/>
    <lineage>
        <taxon>Bacteria</taxon>
        <taxon>Pseudomonadati</taxon>
        <taxon>Myxococcota</taxon>
        <taxon>Polyangia</taxon>
        <taxon>Nannocystales</taxon>
        <taxon>Nannocystaceae</taxon>
        <taxon>Enhygromyxa</taxon>
    </lineage>
</organism>
<keyword evidence="1" id="KW-0472">Membrane</keyword>
<dbReference type="AlphaFoldDB" id="A0A2S9XU69"/>
<feature type="transmembrane region" description="Helical" evidence="1">
    <location>
        <begin position="436"/>
        <end position="453"/>
    </location>
</feature>
<feature type="transmembrane region" description="Helical" evidence="1">
    <location>
        <begin position="20"/>
        <end position="38"/>
    </location>
</feature>
<evidence type="ECO:0000313" key="3">
    <source>
        <dbReference type="Proteomes" id="UP000238823"/>
    </source>
</evidence>
<feature type="transmembrane region" description="Helical" evidence="1">
    <location>
        <begin position="376"/>
        <end position="394"/>
    </location>
</feature>
<feature type="transmembrane region" description="Helical" evidence="1">
    <location>
        <begin position="209"/>
        <end position="234"/>
    </location>
</feature>
<feature type="transmembrane region" description="Helical" evidence="1">
    <location>
        <begin position="122"/>
        <end position="141"/>
    </location>
</feature>
<name>A0A2S9XU69_9BACT</name>
<reference evidence="2 3" key="1">
    <citation type="submission" date="2018-03" db="EMBL/GenBank/DDBJ databases">
        <title>Draft Genome Sequences of the Obligatory Marine Myxobacteria Enhygromyxa salina SWB007.</title>
        <authorList>
            <person name="Poehlein A."/>
            <person name="Moghaddam J.A."/>
            <person name="Harms H."/>
            <person name="Alanjari M."/>
            <person name="Koenig G.M."/>
            <person name="Daniel R."/>
            <person name="Schaeberle T.F."/>
        </authorList>
    </citation>
    <scope>NUCLEOTIDE SEQUENCE [LARGE SCALE GENOMIC DNA]</scope>
    <source>
        <strain evidence="2 3">SWB007</strain>
    </source>
</reference>
<keyword evidence="1" id="KW-0812">Transmembrane</keyword>
<proteinExistence type="predicted"/>
<gene>
    <name evidence="2" type="ORF">ENSA7_72080</name>
</gene>
<comment type="caution">
    <text evidence="2">The sequence shown here is derived from an EMBL/GenBank/DDBJ whole genome shotgun (WGS) entry which is preliminary data.</text>
</comment>
<dbReference type="Proteomes" id="UP000238823">
    <property type="component" value="Unassembled WGS sequence"/>
</dbReference>